<sequence>MDPDHKPFTHNHLHPTTTTTYFRWPYRLKPPLRRRKPPTIRLGGKKKHRRGLLLGRLFRRARLRWLKLKYSCMINKLKQYYRSIVREMTEASGSIESVQQRILMETSFAIPVMGISFYSFPNAYGLNSQPLVLQKCLRPLNEEF</sequence>
<dbReference type="AlphaFoldDB" id="A0A7J7FXQ9"/>
<gene>
    <name evidence="1" type="ORF">HYC85_027915</name>
</gene>
<name>A0A7J7FXQ9_CAMSI</name>
<reference evidence="1 2" key="2">
    <citation type="submission" date="2020-07" db="EMBL/GenBank/DDBJ databases">
        <title>Genome assembly of wild tea tree DASZ reveals pedigree and selection history of tea varieties.</title>
        <authorList>
            <person name="Zhang W."/>
        </authorList>
    </citation>
    <scope>NUCLEOTIDE SEQUENCE [LARGE SCALE GENOMIC DNA]</scope>
    <source>
        <strain evidence="2">cv. G240</strain>
        <tissue evidence="1">Leaf</tissue>
    </source>
</reference>
<proteinExistence type="predicted"/>
<dbReference type="PANTHER" id="PTHR34788:SF4">
    <property type="entry name" value="F15I1.22"/>
    <property type="match status" value="1"/>
</dbReference>
<protein>
    <submittedName>
        <fullName evidence="1">Uncharacterized protein</fullName>
    </submittedName>
</protein>
<evidence type="ECO:0000313" key="1">
    <source>
        <dbReference type="EMBL" id="KAF5931744.1"/>
    </source>
</evidence>
<comment type="caution">
    <text evidence="1">The sequence shown here is derived from an EMBL/GenBank/DDBJ whole genome shotgun (WGS) entry which is preliminary data.</text>
</comment>
<dbReference type="EMBL" id="JACBKZ010000014">
    <property type="protein sequence ID" value="KAF5931744.1"/>
    <property type="molecule type" value="Genomic_DNA"/>
</dbReference>
<dbReference type="Proteomes" id="UP000593564">
    <property type="component" value="Unassembled WGS sequence"/>
</dbReference>
<reference evidence="2" key="1">
    <citation type="journal article" date="2020" name="Nat. Commun.">
        <title>Genome assembly of wild tea tree DASZ reveals pedigree and selection history of tea varieties.</title>
        <authorList>
            <person name="Zhang W."/>
            <person name="Zhang Y."/>
            <person name="Qiu H."/>
            <person name="Guo Y."/>
            <person name="Wan H."/>
            <person name="Zhang X."/>
            <person name="Scossa F."/>
            <person name="Alseekh S."/>
            <person name="Zhang Q."/>
            <person name="Wang P."/>
            <person name="Xu L."/>
            <person name="Schmidt M.H."/>
            <person name="Jia X."/>
            <person name="Li D."/>
            <person name="Zhu A."/>
            <person name="Guo F."/>
            <person name="Chen W."/>
            <person name="Ni D."/>
            <person name="Usadel B."/>
            <person name="Fernie A.R."/>
            <person name="Wen W."/>
        </authorList>
    </citation>
    <scope>NUCLEOTIDE SEQUENCE [LARGE SCALE GENOMIC DNA]</scope>
    <source>
        <strain evidence="2">cv. G240</strain>
    </source>
</reference>
<dbReference type="PANTHER" id="PTHR34788">
    <property type="entry name" value="F15I1.22"/>
    <property type="match status" value="1"/>
</dbReference>
<accession>A0A7J7FXQ9</accession>
<organism evidence="1 2">
    <name type="scientific">Camellia sinensis</name>
    <name type="common">Tea plant</name>
    <name type="synonym">Thea sinensis</name>
    <dbReference type="NCBI Taxonomy" id="4442"/>
    <lineage>
        <taxon>Eukaryota</taxon>
        <taxon>Viridiplantae</taxon>
        <taxon>Streptophyta</taxon>
        <taxon>Embryophyta</taxon>
        <taxon>Tracheophyta</taxon>
        <taxon>Spermatophyta</taxon>
        <taxon>Magnoliopsida</taxon>
        <taxon>eudicotyledons</taxon>
        <taxon>Gunneridae</taxon>
        <taxon>Pentapetalae</taxon>
        <taxon>asterids</taxon>
        <taxon>Ericales</taxon>
        <taxon>Theaceae</taxon>
        <taxon>Camellia</taxon>
    </lineage>
</organism>
<keyword evidence="2" id="KW-1185">Reference proteome</keyword>
<evidence type="ECO:0000313" key="2">
    <source>
        <dbReference type="Proteomes" id="UP000593564"/>
    </source>
</evidence>